<evidence type="ECO:0000256" key="14">
    <source>
        <dbReference type="ARBA" id="ARBA00023128"/>
    </source>
</evidence>
<reference evidence="19 20" key="2">
    <citation type="journal article" date="2018" name="Proc. Natl. Acad. Sci.">
        <title>RNAi is a critical determinant of centromere evolution in closely related fungi.</title>
        <authorList>
            <person name="Yadav V."/>
            <person name="Sun S."/>
            <person name="Billmyre R.B."/>
            <person name="Thimmappa B.C."/>
            <person name="Shea T."/>
            <person name="Lintner R."/>
            <person name="Bakkeren G."/>
            <person name="Cuomo C.A."/>
            <person name="Heitman J."/>
            <person name="Sanyal K."/>
        </authorList>
    </citation>
    <scope>NUCLEOTIDE SEQUENCE [LARGE SCALE GENOMIC DNA]</scope>
    <source>
        <strain evidence="19 20">R265</strain>
    </source>
</reference>
<evidence type="ECO:0000256" key="16">
    <source>
        <dbReference type="ARBA" id="ARBA00023209"/>
    </source>
</evidence>
<keyword evidence="8" id="KW-0444">Lipid biosynthesis</keyword>
<dbReference type="PANTHER" id="PTHR13619:SF0">
    <property type="entry name" value="PHOSPHATIDATE CYTIDYLYLTRANSFERASE, MITOCHONDRIAL"/>
    <property type="match status" value="1"/>
</dbReference>
<dbReference type="HOGENOM" id="CLU_030279_1_1_1"/>
<dbReference type="EC" id="2.7.7.41" evidence="6"/>
<evidence type="ECO:0000256" key="15">
    <source>
        <dbReference type="ARBA" id="ARBA00023136"/>
    </source>
</evidence>
<evidence type="ECO:0000256" key="3">
    <source>
        <dbReference type="ARBA" id="ARBA00005119"/>
    </source>
</evidence>
<comment type="pathway">
    <text evidence="4">Lipid metabolism.</text>
</comment>
<dbReference type="GO" id="GO:0016024">
    <property type="term" value="P:CDP-diacylglycerol biosynthetic process"/>
    <property type="evidence" value="ECO:0007669"/>
    <property type="project" value="UniProtKB-UniPathway"/>
</dbReference>
<name>A0A095ECD6_CRYD2</name>
<evidence type="ECO:0000313" key="20">
    <source>
        <dbReference type="Proteomes" id="UP000029445"/>
    </source>
</evidence>
<evidence type="ECO:0000256" key="1">
    <source>
        <dbReference type="ARBA" id="ARBA00001946"/>
    </source>
</evidence>
<dbReference type="EMBL" id="CP025760">
    <property type="protein sequence ID" value="KGB75148.1"/>
    <property type="molecule type" value="Genomic_DNA"/>
</dbReference>
<reference evidence="19 20" key="1">
    <citation type="journal article" date="2011" name="MBio">
        <title>Genome variation in Cryptococcus gattii, an emerging pathogen of immunocompetent hosts.</title>
        <authorList>
            <person name="D'Souza C.A."/>
            <person name="Kronstad J.W."/>
            <person name="Taylor G."/>
            <person name="Warren R."/>
            <person name="Yuen M."/>
            <person name="Hu G."/>
            <person name="Jung W.H."/>
            <person name="Sham A."/>
            <person name="Kidd S.E."/>
            <person name="Tangen K."/>
            <person name="Lee N."/>
            <person name="Zeilmaker T."/>
            <person name="Sawkins J."/>
            <person name="McVicker G."/>
            <person name="Shah S."/>
            <person name="Gnerre S."/>
            <person name="Griggs A."/>
            <person name="Zeng Q."/>
            <person name="Bartlett K."/>
            <person name="Li W."/>
            <person name="Wang X."/>
            <person name="Heitman J."/>
            <person name="Stajich J.E."/>
            <person name="Fraser J.A."/>
            <person name="Meyer W."/>
            <person name="Carter D."/>
            <person name="Schein J."/>
            <person name="Krzywinski M."/>
            <person name="Kwon-Chung K.J."/>
            <person name="Varma A."/>
            <person name="Wang J."/>
            <person name="Brunham R."/>
            <person name="Fyfe M."/>
            <person name="Ouellette B.F."/>
            <person name="Siddiqui A."/>
            <person name="Marra M."/>
            <person name="Jones S."/>
            <person name="Holt R."/>
            <person name="Birren B.W."/>
            <person name="Galagan J.E."/>
            <person name="Cuomo C.A."/>
        </authorList>
    </citation>
    <scope>NUCLEOTIDE SEQUENCE [LARGE SCALE GENOMIC DNA]</scope>
    <source>
        <strain evidence="19 20">R265</strain>
    </source>
</reference>
<comment type="subcellular location">
    <subcellularLocation>
        <location evidence="2">Mitochondrion inner membrane</location>
        <topology evidence="2">Peripheral membrane protein</topology>
        <orientation evidence="2">Matrix side</orientation>
    </subcellularLocation>
</comment>
<evidence type="ECO:0000256" key="6">
    <source>
        <dbReference type="ARBA" id="ARBA00012487"/>
    </source>
</evidence>
<evidence type="ECO:0000256" key="12">
    <source>
        <dbReference type="ARBA" id="ARBA00022842"/>
    </source>
</evidence>
<dbReference type="Proteomes" id="UP000029445">
    <property type="component" value="Chromosome 2"/>
</dbReference>
<keyword evidence="17" id="KW-1208">Phospholipid metabolism</keyword>
<keyword evidence="10" id="KW-0548">Nucleotidyltransferase</keyword>
<dbReference type="OrthoDB" id="341477at2759"/>
<evidence type="ECO:0000256" key="17">
    <source>
        <dbReference type="ARBA" id="ARBA00023264"/>
    </source>
</evidence>
<comment type="pathway">
    <text evidence="3">Phospholipid metabolism; CDP-diacylglycerol biosynthesis; CDP-diacylglycerol from sn-glycerol 3-phosphate: step 3/3.</text>
</comment>
<evidence type="ECO:0000256" key="10">
    <source>
        <dbReference type="ARBA" id="ARBA00022695"/>
    </source>
</evidence>
<dbReference type="STRING" id="294750.A0A095ECD6"/>
<evidence type="ECO:0000256" key="5">
    <source>
        <dbReference type="ARBA" id="ARBA00005458"/>
    </source>
</evidence>
<evidence type="ECO:0000256" key="2">
    <source>
        <dbReference type="ARBA" id="ARBA00004443"/>
    </source>
</evidence>
<dbReference type="PIRSF" id="PIRSF028840">
    <property type="entry name" value="Mmp37"/>
    <property type="match status" value="1"/>
</dbReference>
<keyword evidence="20" id="KW-1185">Reference proteome</keyword>
<dbReference type="PANTHER" id="PTHR13619">
    <property type="entry name" value="PHOSPHATIDATE CYTIDYLYLTRANSFERASE, MITOCHONDRIAL"/>
    <property type="match status" value="1"/>
</dbReference>
<keyword evidence="14" id="KW-0496">Mitochondrion</keyword>
<dbReference type="UniPathway" id="UPA00557">
    <property type="reaction ID" value="UER00614"/>
</dbReference>
<evidence type="ECO:0000256" key="9">
    <source>
        <dbReference type="ARBA" id="ARBA00022679"/>
    </source>
</evidence>
<dbReference type="GeneID" id="88177194"/>
<dbReference type="Pfam" id="PF09139">
    <property type="entry name" value="Tam41_Mmp37"/>
    <property type="match status" value="1"/>
</dbReference>
<dbReference type="KEGG" id="cdeu:CNBG_0986"/>
<comment type="cofactor">
    <cofactor evidence="1">
        <name>Mg(2+)</name>
        <dbReference type="ChEBI" id="CHEBI:18420"/>
    </cofactor>
</comment>
<dbReference type="AlphaFoldDB" id="A0A095ECD6"/>
<gene>
    <name evidence="19" type="ORF">CNBG_0986</name>
</gene>
<evidence type="ECO:0000256" key="7">
    <source>
        <dbReference type="ARBA" id="ARBA00018337"/>
    </source>
</evidence>
<keyword evidence="11" id="KW-0999">Mitochondrion inner membrane</keyword>
<keyword evidence="13" id="KW-0443">Lipid metabolism</keyword>
<evidence type="ECO:0000256" key="11">
    <source>
        <dbReference type="ARBA" id="ARBA00022792"/>
    </source>
</evidence>
<dbReference type="OMA" id="HAENMHR"/>
<dbReference type="VEuPathDB" id="FungiDB:CNBG_0986"/>
<protein>
    <recommendedName>
        <fullName evidence="7">Phosphatidate cytidylyltransferase, mitochondrial</fullName>
        <ecNumber evidence="6">2.7.7.41</ecNumber>
    </recommendedName>
    <alternativeName>
        <fullName evidence="18">CDP-diacylglycerol synthase</fullName>
    </alternativeName>
</protein>
<comment type="similarity">
    <text evidence="5">Belongs to the TAM41 family.</text>
</comment>
<evidence type="ECO:0000256" key="18">
    <source>
        <dbReference type="ARBA" id="ARBA00029893"/>
    </source>
</evidence>
<dbReference type="InterPro" id="IPR015222">
    <property type="entry name" value="Tam41"/>
</dbReference>
<evidence type="ECO:0000256" key="13">
    <source>
        <dbReference type="ARBA" id="ARBA00023098"/>
    </source>
</evidence>
<organism evidence="19 20">
    <name type="scientific">Cryptococcus deuterogattii (strain R265)</name>
    <name type="common">Cryptococcus gattii VGII (strain R265)</name>
    <dbReference type="NCBI Taxonomy" id="294750"/>
    <lineage>
        <taxon>Eukaryota</taxon>
        <taxon>Fungi</taxon>
        <taxon>Dikarya</taxon>
        <taxon>Basidiomycota</taxon>
        <taxon>Agaricomycotina</taxon>
        <taxon>Tremellomycetes</taxon>
        <taxon>Tremellales</taxon>
        <taxon>Cryptococcaceae</taxon>
        <taxon>Cryptococcus</taxon>
        <taxon>Cryptococcus gattii species complex</taxon>
    </lineage>
</organism>
<accession>A0A095ECD6</accession>
<keyword evidence="12" id="KW-0460">Magnesium</keyword>
<dbReference type="GO" id="GO:0032049">
    <property type="term" value="P:cardiolipin biosynthetic process"/>
    <property type="evidence" value="ECO:0007669"/>
    <property type="project" value="InterPro"/>
</dbReference>
<dbReference type="GO" id="GO:0005743">
    <property type="term" value="C:mitochondrial inner membrane"/>
    <property type="evidence" value="ECO:0007669"/>
    <property type="project" value="UniProtKB-SubCell"/>
</dbReference>
<keyword evidence="9" id="KW-0808">Transferase</keyword>
<dbReference type="RefSeq" id="XP_062881110.1">
    <property type="nucleotide sequence ID" value="XM_063025040.1"/>
</dbReference>
<evidence type="ECO:0000256" key="4">
    <source>
        <dbReference type="ARBA" id="ARBA00005189"/>
    </source>
</evidence>
<keyword evidence="16" id="KW-0594">Phospholipid biosynthesis</keyword>
<evidence type="ECO:0000256" key="8">
    <source>
        <dbReference type="ARBA" id="ARBA00022516"/>
    </source>
</evidence>
<evidence type="ECO:0000313" key="19">
    <source>
        <dbReference type="EMBL" id="KGB75148.1"/>
    </source>
</evidence>
<proteinExistence type="inferred from homology"/>
<sequence length="395" mass="43637">MARRITLAEPLRNTLYGAWPRRPTVLTYTLILRSYSTPAQQKSTSPTTAYDRLRPVMSTFQAPIDWAAAYGSGVLPQASYKPPAPGEAGPLTDLLIATPDAEVFHKINLAQNPGHYPVYARWMGGKGVGWVQEKWGAGVWYVTMVDINGVNVKYGVISTPTLEKDLKEWTTFYLSGRLHKPVLTLLPPPSSLSSALSTNSHSALSLALLLLPPSFTEDALWEQIAGLSYSGDPRMSVPGAENPEKVKNIVKGEGAREGFRRVYGGLLRRLGISWEGEEKGGKKEWEWKGNGEDMMIRPDGSEYLVSLTLSLPLSLRQSLTVHYPTLSSASTEHTSWAPVVQDSKFRANLSEALRKIIHGPALRQSIKGLFTAGPVKSFWYSLAKVGKWFKGRKQK</sequence>
<keyword evidence="15" id="KW-0472">Membrane</keyword>
<dbReference type="GO" id="GO:0004605">
    <property type="term" value="F:phosphatidate cytidylyltransferase activity"/>
    <property type="evidence" value="ECO:0007669"/>
    <property type="project" value="UniProtKB-EC"/>
</dbReference>